<evidence type="ECO:0000313" key="9">
    <source>
        <dbReference type="Proteomes" id="UP000238801"/>
    </source>
</evidence>
<gene>
    <name evidence="8" type="ORF">BCF33_0882</name>
</gene>
<evidence type="ECO:0000256" key="2">
    <source>
        <dbReference type="ARBA" id="ARBA00022679"/>
    </source>
</evidence>
<sequence length="385" mass="40405">MTPGARIAAAIGVLDDWRGGTPAERALLRWSRGARYAGSKDRAAVRDHVFDALRRWRSACVRGGSEGGRGAMIGLLREAGTEPGALMDGNGHAPLPPGPGEAGRTPTTAEARDLPDWFQHVLEEDRPGRLDPIAAALRNRAPLHLRANLLKGDRESAAAALAGEGIETRPVPGVATALEVVAGGRALRGSRAFADGLVEPQDAGSQAVAALVPLAPGMRVLDLCAGGGGKAMGMAARCPGAAVFAWDAAPARMTDLPKRARRLGAEVRVLDQPEDGAPFDAVLCDSPCSGSGTWRRDPEGRWSITPERLAELVRLQGGILDRAASLARRGGVVVHATCSVLRRENEGVVEAFLDRRRGTFERGPSLLREPGPEGDGFGGAVLGRR</sequence>
<protein>
    <submittedName>
        <fullName evidence="8">16S rRNA (Cytosine967-C5)-methyltransferase</fullName>
    </submittedName>
</protein>
<organism evidence="8 9">
    <name type="scientific">Hasllibacter halocynthiae</name>
    <dbReference type="NCBI Taxonomy" id="595589"/>
    <lineage>
        <taxon>Bacteria</taxon>
        <taxon>Pseudomonadati</taxon>
        <taxon>Pseudomonadota</taxon>
        <taxon>Alphaproteobacteria</taxon>
        <taxon>Rhodobacterales</taxon>
        <taxon>Roseobacteraceae</taxon>
        <taxon>Hasllibacter</taxon>
    </lineage>
</organism>
<feature type="binding site" evidence="5">
    <location>
        <position position="247"/>
    </location>
    <ligand>
        <name>S-adenosyl-L-methionine</name>
        <dbReference type="ChEBI" id="CHEBI:59789"/>
    </ligand>
</feature>
<dbReference type="Proteomes" id="UP000238801">
    <property type="component" value="Unassembled WGS sequence"/>
</dbReference>
<feature type="binding site" evidence="5">
    <location>
        <position position="285"/>
    </location>
    <ligand>
        <name>S-adenosyl-L-methionine</name>
        <dbReference type="ChEBI" id="CHEBI:59789"/>
    </ligand>
</feature>
<dbReference type="InterPro" id="IPR049560">
    <property type="entry name" value="MeTrfase_RsmB-F_NOP2_cat"/>
</dbReference>
<comment type="similarity">
    <text evidence="5">Belongs to the class I-like SAM-binding methyltransferase superfamily. RsmB/NOP family.</text>
</comment>
<dbReference type="PANTHER" id="PTHR22807:SF53">
    <property type="entry name" value="RIBOSOMAL RNA SMALL SUBUNIT METHYLTRANSFERASE B-RELATED"/>
    <property type="match status" value="1"/>
</dbReference>
<keyword evidence="9" id="KW-1185">Reference proteome</keyword>
<keyword evidence="4 5" id="KW-0694">RNA-binding</keyword>
<dbReference type="GO" id="GO:0003723">
    <property type="term" value="F:RNA binding"/>
    <property type="evidence" value="ECO:0007669"/>
    <property type="project" value="UniProtKB-UniRule"/>
</dbReference>
<dbReference type="InterPro" id="IPR023267">
    <property type="entry name" value="RCMT"/>
</dbReference>
<dbReference type="AlphaFoldDB" id="A0A2T0X8M8"/>
<reference evidence="8 9" key="1">
    <citation type="submission" date="2018-03" db="EMBL/GenBank/DDBJ databases">
        <title>Genomic Encyclopedia of Archaeal and Bacterial Type Strains, Phase II (KMG-II): from individual species to whole genera.</title>
        <authorList>
            <person name="Goeker M."/>
        </authorList>
    </citation>
    <scope>NUCLEOTIDE SEQUENCE [LARGE SCALE GENOMIC DNA]</scope>
    <source>
        <strain evidence="8 9">DSM 29318</strain>
    </source>
</reference>
<dbReference type="SUPFAM" id="SSF53335">
    <property type="entry name" value="S-adenosyl-L-methionine-dependent methyltransferases"/>
    <property type="match status" value="1"/>
</dbReference>
<dbReference type="InterPro" id="IPR054728">
    <property type="entry name" value="RsmB-like_ferredoxin"/>
</dbReference>
<evidence type="ECO:0000256" key="4">
    <source>
        <dbReference type="ARBA" id="ARBA00022884"/>
    </source>
</evidence>
<feature type="active site" description="Nucleophile" evidence="5">
    <location>
        <position position="338"/>
    </location>
</feature>
<comment type="caution">
    <text evidence="8">The sequence shown here is derived from an EMBL/GenBank/DDBJ whole genome shotgun (WGS) entry which is preliminary data.</text>
</comment>
<evidence type="ECO:0000259" key="7">
    <source>
        <dbReference type="PROSITE" id="PS51686"/>
    </source>
</evidence>
<name>A0A2T0X8M8_9RHOB</name>
<dbReference type="EMBL" id="PVTT01000001">
    <property type="protein sequence ID" value="PRY95265.1"/>
    <property type="molecule type" value="Genomic_DNA"/>
</dbReference>
<accession>A0A2T0X8M8</accession>
<keyword evidence="3 5" id="KW-0949">S-adenosyl-L-methionine</keyword>
<proteinExistence type="inferred from homology"/>
<keyword evidence="1 5" id="KW-0489">Methyltransferase</keyword>
<evidence type="ECO:0000256" key="1">
    <source>
        <dbReference type="ARBA" id="ARBA00022603"/>
    </source>
</evidence>
<dbReference type="PRINTS" id="PR02008">
    <property type="entry name" value="RCMTFAMILY"/>
</dbReference>
<keyword evidence="2 5" id="KW-0808">Transferase</keyword>
<feature type="domain" description="SAM-dependent MTase RsmB/NOP-type" evidence="7">
    <location>
        <begin position="133"/>
        <end position="385"/>
    </location>
</feature>
<dbReference type="Gene3D" id="3.40.50.150">
    <property type="entry name" value="Vaccinia Virus protein VP39"/>
    <property type="match status" value="1"/>
</dbReference>
<feature type="binding site" evidence="5">
    <location>
        <position position="271"/>
    </location>
    <ligand>
        <name>S-adenosyl-L-methionine</name>
        <dbReference type="ChEBI" id="CHEBI:59789"/>
    </ligand>
</feature>
<dbReference type="InterPro" id="IPR001678">
    <property type="entry name" value="MeTrfase_RsmB-F_NOP2_dom"/>
</dbReference>
<dbReference type="RefSeq" id="WP_106159659.1">
    <property type="nucleotide sequence ID" value="NZ_PVTT01000001.1"/>
</dbReference>
<evidence type="ECO:0000256" key="3">
    <source>
        <dbReference type="ARBA" id="ARBA00022691"/>
    </source>
</evidence>
<feature type="region of interest" description="Disordered" evidence="6">
    <location>
        <begin position="88"/>
        <end position="108"/>
    </location>
</feature>
<dbReference type="GO" id="GO:0008173">
    <property type="term" value="F:RNA methyltransferase activity"/>
    <property type="evidence" value="ECO:0007669"/>
    <property type="project" value="InterPro"/>
</dbReference>
<dbReference type="Pfam" id="PF01189">
    <property type="entry name" value="Methyltr_RsmB-F"/>
    <property type="match status" value="1"/>
</dbReference>
<feature type="region of interest" description="Disordered" evidence="6">
    <location>
        <begin position="363"/>
        <end position="385"/>
    </location>
</feature>
<dbReference type="PANTHER" id="PTHR22807">
    <property type="entry name" value="NOP2 YEAST -RELATED NOL1/NOP2/FMU SUN DOMAIN-CONTAINING"/>
    <property type="match status" value="1"/>
</dbReference>
<comment type="caution">
    <text evidence="5">Lacks conserved residue(s) required for the propagation of feature annotation.</text>
</comment>
<evidence type="ECO:0000256" key="5">
    <source>
        <dbReference type="PROSITE-ProRule" id="PRU01023"/>
    </source>
</evidence>
<evidence type="ECO:0000313" key="8">
    <source>
        <dbReference type="EMBL" id="PRY95265.1"/>
    </source>
</evidence>
<evidence type="ECO:0000256" key="6">
    <source>
        <dbReference type="SAM" id="MobiDB-lite"/>
    </source>
</evidence>
<dbReference type="InterPro" id="IPR029063">
    <property type="entry name" value="SAM-dependent_MTases_sf"/>
</dbReference>
<dbReference type="GO" id="GO:0001510">
    <property type="term" value="P:RNA methylation"/>
    <property type="evidence" value="ECO:0007669"/>
    <property type="project" value="InterPro"/>
</dbReference>
<dbReference type="Pfam" id="PF22458">
    <property type="entry name" value="RsmF-B_ferredox"/>
    <property type="match status" value="1"/>
</dbReference>
<dbReference type="OrthoDB" id="9810297at2"/>
<dbReference type="PROSITE" id="PS51686">
    <property type="entry name" value="SAM_MT_RSMB_NOP"/>
    <property type="match status" value="1"/>
</dbReference>
<feature type="compositionally biased region" description="Gly residues" evidence="6">
    <location>
        <begin position="373"/>
        <end position="385"/>
    </location>
</feature>